<keyword evidence="1" id="KW-1133">Transmembrane helix</keyword>
<dbReference type="AlphaFoldDB" id="A0A0J0YU81"/>
<dbReference type="EMBL" id="JTDO01000002">
    <property type="protein sequence ID" value="KLT73692.1"/>
    <property type="molecule type" value="Genomic_DNA"/>
</dbReference>
<comment type="caution">
    <text evidence="2">The sequence shown here is derived from an EMBL/GenBank/DDBJ whole genome shotgun (WGS) entry which is preliminary data.</text>
</comment>
<gene>
    <name evidence="2" type="ORF">PL75_01740</name>
</gene>
<dbReference type="RefSeq" id="WP_047760192.1">
    <property type="nucleotide sequence ID" value="NZ_CP091510.1"/>
</dbReference>
<dbReference type="Proteomes" id="UP000036027">
    <property type="component" value="Unassembled WGS sequence"/>
</dbReference>
<feature type="transmembrane region" description="Helical" evidence="1">
    <location>
        <begin position="43"/>
        <end position="63"/>
    </location>
</feature>
<evidence type="ECO:0000313" key="2">
    <source>
        <dbReference type="EMBL" id="KLT73692.1"/>
    </source>
</evidence>
<sequence length="135" mass="15071">MSSLGRNLEHFKTLLNQGSELLLLRLRILALELNAQAGNAVKVIAVIIFAAVLLLVCLISLLFGLNSILEPQARIWFFFGFAAVLFLTVIGLLFWCISSWKNQGGQLLGTLQDMQQDFAYLRGRMGRNSVSKDKE</sequence>
<keyword evidence="1" id="KW-0812">Transmembrane</keyword>
<dbReference type="OrthoDB" id="8607388at2"/>
<dbReference type="Pfam" id="PF07332">
    <property type="entry name" value="Phage_holin_3_6"/>
    <property type="match status" value="1"/>
</dbReference>
<dbReference type="PATRIC" id="fig|1470200.3.peg.1150"/>
<evidence type="ECO:0000256" key="1">
    <source>
        <dbReference type="SAM" id="Phobius"/>
    </source>
</evidence>
<protein>
    <submittedName>
        <fullName evidence="2">Uncharacterized protein</fullName>
    </submittedName>
</protein>
<feature type="transmembrane region" description="Helical" evidence="1">
    <location>
        <begin position="75"/>
        <end position="97"/>
    </location>
</feature>
<keyword evidence="1" id="KW-0472">Membrane</keyword>
<accession>A0A0J0YU81</accession>
<organism evidence="2 3">
    <name type="scientific">Neisseria arctica</name>
    <dbReference type="NCBI Taxonomy" id="1470200"/>
    <lineage>
        <taxon>Bacteria</taxon>
        <taxon>Pseudomonadati</taxon>
        <taxon>Pseudomonadota</taxon>
        <taxon>Betaproteobacteria</taxon>
        <taxon>Neisseriales</taxon>
        <taxon>Neisseriaceae</taxon>
        <taxon>Neisseria</taxon>
    </lineage>
</organism>
<dbReference type="InterPro" id="IPR009937">
    <property type="entry name" value="Phage_holin_3_6"/>
</dbReference>
<evidence type="ECO:0000313" key="3">
    <source>
        <dbReference type="Proteomes" id="UP000036027"/>
    </source>
</evidence>
<dbReference type="STRING" id="1470200.PL75_01740"/>
<reference evidence="2 3" key="1">
    <citation type="submission" date="2014-11" db="EMBL/GenBank/DDBJ databases">
        <title>Genome of a novel goose pathogen.</title>
        <authorList>
            <person name="Hansen C.M."/>
            <person name="Hueffer K."/>
            <person name="Choi S.C."/>
        </authorList>
    </citation>
    <scope>NUCLEOTIDE SEQUENCE [LARGE SCALE GENOMIC DNA]</scope>
    <source>
        <strain evidence="2 3">KH1503</strain>
    </source>
</reference>
<keyword evidence="3" id="KW-1185">Reference proteome</keyword>
<proteinExistence type="predicted"/>
<name>A0A0J0YU81_9NEIS</name>